<keyword evidence="3" id="KW-1003">Cell membrane</keyword>
<dbReference type="SUPFAM" id="SSF55073">
    <property type="entry name" value="Nucleotide cyclase"/>
    <property type="match status" value="1"/>
</dbReference>
<dbReference type="Pfam" id="PF00990">
    <property type="entry name" value="GGDEF"/>
    <property type="match status" value="1"/>
</dbReference>
<feature type="transmembrane region" description="Helical" evidence="8">
    <location>
        <begin position="26"/>
        <end position="41"/>
    </location>
</feature>
<dbReference type="CDD" id="cd00130">
    <property type="entry name" value="PAS"/>
    <property type="match status" value="1"/>
</dbReference>
<dbReference type="InterPro" id="IPR035965">
    <property type="entry name" value="PAS-like_dom_sf"/>
</dbReference>
<feature type="domain" description="GGDEF" evidence="10">
    <location>
        <begin position="443"/>
        <end position="576"/>
    </location>
</feature>
<evidence type="ECO:0000256" key="6">
    <source>
        <dbReference type="ARBA" id="ARBA00023136"/>
    </source>
</evidence>
<dbReference type="InterPro" id="IPR029787">
    <property type="entry name" value="Nucleotide_cyclase"/>
</dbReference>
<gene>
    <name evidence="11" type="ORF">GCM10010923_09350</name>
</gene>
<dbReference type="Proteomes" id="UP000603317">
    <property type="component" value="Unassembled WGS sequence"/>
</dbReference>
<feature type="transmembrane region" description="Helical" evidence="8">
    <location>
        <begin position="173"/>
        <end position="193"/>
    </location>
</feature>
<dbReference type="Pfam" id="PF05231">
    <property type="entry name" value="MASE1"/>
    <property type="match status" value="1"/>
</dbReference>
<evidence type="ECO:0000256" key="2">
    <source>
        <dbReference type="ARBA" id="ARBA00012528"/>
    </source>
</evidence>
<proteinExistence type="predicted"/>
<accession>A0ABQ1F7Q6</accession>
<dbReference type="NCBIfam" id="TIGR00229">
    <property type="entry name" value="sensory_box"/>
    <property type="match status" value="1"/>
</dbReference>
<dbReference type="SMART" id="SM00267">
    <property type="entry name" value="GGDEF"/>
    <property type="match status" value="1"/>
</dbReference>
<evidence type="ECO:0000259" key="9">
    <source>
        <dbReference type="PROSITE" id="PS50113"/>
    </source>
</evidence>
<evidence type="ECO:0000256" key="4">
    <source>
        <dbReference type="ARBA" id="ARBA00022692"/>
    </source>
</evidence>
<dbReference type="InterPro" id="IPR000160">
    <property type="entry name" value="GGDEF_dom"/>
</dbReference>
<dbReference type="InterPro" id="IPR013656">
    <property type="entry name" value="PAS_4"/>
</dbReference>
<reference evidence="12" key="1">
    <citation type="journal article" date="2019" name="Int. J. Syst. Evol. Microbiol.">
        <title>The Global Catalogue of Microorganisms (GCM) 10K type strain sequencing project: providing services to taxonomists for standard genome sequencing and annotation.</title>
        <authorList>
            <consortium name="The Broad Institute Genomics Platform"/>
            <consortium name="The Broad Institute Genome Sequencing Center for Infectious Disease"/>
            <person name="Wu L."/>
            <person name="Ma J."/>
        </authorList>
    </citation>
    <scope>NUCLEOTIDE SEQUENCE [LARGE SCALE GENOMIC DNA]</scope>
    <source>
        <strain evidence="12">CGMCC 1.15297</strain>
    </source>
</reference>
<dbReference type="InterPro" id="IPR043128">
    <property type="entry name" value="Rev_trsase/Diguanyl_cyclase"/>
</dbReference>
<keyword evidence="4 8" id="KW-0812">Transmembrane</keyword>
<evidence type="ECO:0000259" key="10">
    <source>
        <dbReference type="PROSITE" id="PS50887"/>
    </source>
</evidence>
<dbReference type="Gene3D" id="3.30.70.270">
    <property type="match status" value="1"/>
</dbReference>
<evidence type="ECO:0000256" key="5">
    <source>
        <dbReference type="ARBA" id="ARBA00022989"/>
    </source>
</evidence>
<dbReference type="InterPro" id="IPR000014">
    <property type="entry name" value="PAS"/>
</dbReference>
<feature type="domain" description="PAC" evidence="9">
    <location>
        <begin position="357"/>
        <end position="413"/>
    </location>
</feature>
<evidence type="ECO:0000313" key="12">
    <source>
        <dbReference type="Proteomes" id="UP000603317"/>
    </source>
</evidence>
<dbReference type="PANTHER" id="PTHR45138:SF9">
    <property type="entry name" value="DIGUANYLATE CYCLASE DGCM-RELATED"/>
    <property type="match status" value="1"/>
</dbReference>
<name>A0ABQ1F7Q6_9SPHN</name>
<feature type="transmembrane region" description="Helical" evidence="8">
    <location>
        <begin position="143"/>
        <end position="161"/>
    </location>
</feature>
<evidence type="ECO:0000256" key="8">
    <source>
        <dbReference type="SAM" id="Phobius"/>
    </source>
</evidence>
<dbReference type="EMBL" id="BMID01000001">
    <property type="protein sequence ID" value="GGA02669.1"/>
    <property type="molecule type" value="Genomic_DNA"/>
</dbReference>
<feature type="transmembrane region" description="Helical" evidence="8">
    <location>
        <begin position="46"/>
        <end position="64"/>
    </location>
</feature>
<dbReference type="EC" id="2.7.7.65" evidence="2"/>
<feature type="transmembrane region" description="Helical" evidence="8">
    <location>
        <begin position="257"/>
        <end position="276"/>
    </location>
</feature>
<dbReference type="Gene3D" id="3.30.450.20">
    <property type="entry name" value="PAS domain"/>
    <property type="match status" value="1"/>
</dbReference>
<dbReference type="NCBIfam" id="TIGR00254">
    <property type="entry name" value="GGDEF"/>
    <property type="match status" value="1"/>
</dbReference>
<keyword evidence="5 8" id="KW-1133">Transmembrane helix</keyword>
<evidence type="ECO:0000256" key="3">
    <source>
        <dbReference type="ARBA" id="ARBA00022475"/>
    </source>
</evidence>
<evidence type="ECO:0000313" key="11">
    <source>
        <dbReference type="EMBL" id="GGA02669.1"/>
    </source>
</evidence>
<feature type="transmembrane region" description="Helical" evidence="8">
    <location>
        <begin position="109"/>
        <end position="131"/>
    </location>
</feature>
<evidence type="ECO:0000256" key="7">
    <source>
        <dbReference type="ARBA" id="ARBA00034247"/>
    </source>
</evidence>
<organism evidence="11 12">
    <name type="scientific">Blastomonas marina</name>
    <dbReference type="NCBI Taxonomy" id="1867408"/>
    <lineage>
        <taxon>Bacteria</taxon>
        <taxon>Pseudomonadati</taxon>
        <taxon>Pseudomonadota</taxon>
        <taxon>Alphaproteobacteria</taxon>
        <taxon>Sphingomonadales</taxon>
        <taxon>Sphingomonadaceae</taxon>
        <taxon>Blastomonas</taxon>
    </lineage>
</organism>
<protein>
    <recommendedName>
        <fullName evidence="2">diguanylate cyclase</fullName>
        <ecNumber evidence="2">2.7.7.65</ecNumber>
    </recommendedName>
</protein>
<dbReference type="InterPro" id="IPR000700">
    <property type="entry name" value="PAS-assoc_C"/>
</dbReference>
<evidence type="ECO:0000256" key="1">
    <source>
        <dbReference type="ARBA" id="ARBA00004651"/>
    </source>
</evidence>
<comment type="catalytic activity">
    <reaction evidence="7">
        <text>2 GTP = 3',3'-c-di-GMP + 2 diphosphate</text>
        <dbReference type="Rhea" id="RHEA:24898"/>
        <dbReference type="ChEBI" id="CHEBI:33019"/>
        <dbReference type="ChEBI" id="CHEBI:37565"/>
        <dbReference type="ChEBI" id="CHEBI:58805"/>
        <dbReference type="EC" id="2.7.7.65"/>
    </reaction>
</comment>
<keyword evidence="12" id="KW-1185">Reference proteome</keyword>
<comment type="caution">
    <text evidence="11">The sequence shown here is derived from an EMBL/GenBank/DDBJ whole genome shotgun (WGS) entry which is preliminary data.</text>
</comment>
<comment type="subcellular location">
    <subcellularLocation>
        <location evidence="1">Cell membrane</location>
        <topology evidence="1">Multi-pass membrane protein</topology>
    </subcellularLocation>
</comment>
<dbReference type="CDD" id="cd01949">
    <property type="entry name" value="GGDEF"/>
    <property type="match status" value="1"/>
</dbReference>
<sequence length="590" mass="64101">MAAGAAFFLITSLTIAWSRFSGGLALIWPGSAILAALLVVLPTQRWFGAIAFFALLSTIATAFFGFGPRVAAPLAVVNIFEGFAIAALLRHFRPERDWLKSVAGLERMLLSVVLGTCLAAFPGGMLAAWAVAGDVQTHVIEWITGHTLGSLLCFPIAYFLTSGIMHRKVAQGTSSYVVECAIHCVLIAGVSWLAFFESSLALLFLPVAPLMYASFRCGRIATLLGLVIIAGVGATALQMQQGDLSHTQFALANDVQFLQFYLAVLLLLSLPASVALKQHKLVLLELDEKRALEGLVADHSDDALLNLDVNGNVRYHSPSSERLCGSDQLVGASLIEFFDPDDEPLVRRELVLAADNPDVTRTLERAVVREGEVRWLETKLRAVPNPEGPGVTGYAVTIRDVTARKRAELSAVRDAETDALTGLPNRRAFLRHVEPRLERAGEQSMALAIIDLDHFKEVNDTHGHTAGDAALAQVAGVFRQLTGPGRYFARLGGEEFVLVAERISLTGMIELCEELRRTIEDLDLESHHGVRFNVTASVGVARIAEPMTPAEALSTADTPLYEAKKAGRNRVEIAPVTLRERRKLRNFRAA</sequence>
<keyword evidence="6 8" id="KW-0472">Membrane</keyword>
<dbReference type="Pfam" id="PF08448">
    <property type="entry name" value="PAS_4"/>
    <property type="match status" value="1"/>
</dbReference>
<dbReference type="SUPFAM" id="SSF55785">
    <property type="entry name" value="PYP-like sensor domain (PAS domain)"/>
    <property type="match status" value="1"/>
</dbReference>
<dbReference type="InterPro" id="IPR007895">
    <property type="entry name" value="MASE1"/>
</dbReference>
<dbReference type="InterPro" id="IPR050469">
    <property type="entry name" value="Diguanylate_Cyclase"/>
</dbReference>
<feature type="transmembrane region" description="Helical" evidence="8">
    <location>
        <begin position="220"/>
        <end position="237"/>
    </location>
</feature>
<dbReference type="PROSITE" id="PS50113">
    <property type="entry name" value="PAC"/>
    <property type="match status" value="1"/>
</dbReference>
<dbReference type="PROSITE" id="PS50887">
    <property type="entry name" value="GGDEF"/>
    <property type="match status" value="1"/>
</dbReference>
<feature type="transmembrane region" description="Helical" evidence="8">
    <location>
        <begin position="70"/>
        <end position="89"/>
    </location>
</feature>
<dbReference type="PANTHER" id="PTHR45138">
    <property type="entry name" value="REGULATORY COMPONENTS OF SENSORY TRANSDUCTION SYSTEM"/>
    <property type="match status" value="1"/>
</dbReference>